<protein>
    <submittedName>
        <fullName evidence="2">SH3 domain-containing protein</fullName>
    </submittedName>
</protein>
<dbReference type="EMBL" id="CP102480">
    <property type="protein sequence ID" value="UUX52105.1"/>
    <property type="molecule type" value="Genomic_DNA"/>
</dbReference>
<dbReference type="Gene3D" id="2.30.30.40">
    <property type="entry name" value="SH3 Domains"/>
    <property type="match status" value="1"/>
</dbReference>
<sequence length="172" mass="19172">MQPRPLSLLAALLIVPTSLLAALAGPLHAETVGSVTGLPIPRYVTLRADEVNVRTGPGVRYPVDWVFVRENLPVEIVSEFENWRKIRDFEGTEGWVHQSMLSGRRSVLVIGRNRTLRREATDSAPAVAHMEPGVVAWLDSCVREWCEIEVSGLSGWVHRSAIWGVRVDESLR</sequence>
<dbReference type="InterPro" id="IPR010466">
    <property type="entry name" value="DUF1058"/>
</dbReference>
<feature type="chain" id="PRO_5039895182" evidence="1">
    <location>
        <begin position="22"/>
        <end position="172"/>
    </location>
</feature>
<dbReference type="RefSeq" id="WP_257771980.1">
    <property type="nucleotide sequence ID" value="NZ_CP102480.1"/>
</dbReference>
<evidence type="ECO:0000313" key="3">
    <source>
        <dbReference type="Proteomes" id="UP001060336"/>
    </source>
</evidence>
<dbReference type="Proteomes" id="UP001060336">
    <property type="component" value="Chromosome"/>
</dbReference>
<dbReference type="AlphaFoldDB" id="A0A9J7B0B7"/>
<reference evidence="2" key="1">
    <citation type="submission" date="2022-08" db="EMBL/GenBank/DDBJ databases">
        <title>Nisaea acidiphila sp. nov., isolated from a marine algal debris and emended description of the genus Nisaea Urios et al. 2008.</title>
        <authorList>
            <person name="Kwon K."/>
        </authorList>
    </citation>
    <scope>NUCLEOTIDE SEQUENCE</scope>
    <source>
        <strain evidence="2">MEBiC11861</strain>
    </source>
</reference>
<keyword evidence="1" id="KW-0732">Signal</keyword>
<dbReference type="Pfam" id="PF06347">
    <property type="entry name" value="SH3_4"/>
    <property type="match status" value="2"/>
</dbReference>
<proteinExistence type="predicted"/>
<gene>
    <name evidence="2" type="ORF">NUH88_10460</name>
</gene>
<name>A0A9J7B0B7_9PROT</name>
<accession>A0A9J7B0B7</accession>
<evidence type="ECO:0000256" key="1">
    <source>
        <dbReference type="SAM" id="SignalP"/>
    </source>
</evidence>
<evidence type="ECO:0000313" key="2">
    <source>
        <dbReference type="EMBL" id="UUX52105.1"/>
    </source>
</evidence>
<feature type="signal peptide" evidence="1">
    <location>
        <begin position="1"/>
        <end position="21"/>
    </location>
</feature>
<keyword evidence="3" id="KW-1185">Reference proteome</keyword>
<organism evidence="2 3">
    <name type="scientific">Nisaea acidiphila</name>
    <dbReference type="NCBI Taxonomy" id="1862145"/>
    <lineage>
        <taxon>Bacteria</taxon>
        <taxon>Pseudomonadati</taxon>
        <taxon>Pseudomonadota</taxon>
        <taxon>Alphaproteobacteria</taxon>
        <taxon>Rhodospirillales</taxon>
        <taxon>Thalassobaculaceae</taxon>
        <taxon>Nisaea</taxon>
    </lineage>
</organism>
<dbReference type="KEGG" id="naci:NUH88_10460"/>